<keyword evidence="2" id="KW-1185">Reference proteome</keyword>
<organism evidence="1 2">
    <name type="scientific">Vararia minispora EC-137</name>
    <dbReference type="NCBI Taxonomy" id="1314806"/>
    <lineage>
        <taxon>Eukaryota</taxon>
        <taxon>Fungi</taxon>
        <taxon>Dikarya</taxon>
        <taxon>Basidiomycota</taxon>
        <taxon>Agaricomycotina</taxon>
        <taxon>Agaricomycetes</taxon>
        <taxon>Russulales</taxon>
        <taxon>Lachnocladiaceae</taxon>
        <taxon>Vararia</taxon>
    </lineage>
</organism>
<gene>
    <name evidence="1" type="ORF">K488DRAFT_67945</name>
</gene>
<protein>
    <submittedName>
        <fullName evidence="1">Uncharacterized protein</fullName>
    </submittedName>
</protein>
<name>A0ACB8QW43_9AGAM</name>
<accession>A0ACB8QW43</accession>
<sequence>MKTDVVLHHLSNELPRILNCATGKGKGTAKTAFGLQTPQSIASETPNVPYPKAGKQRRDDQFTVPTPQTLPAPSKRPGRQRDMMATTDTSSKRVPSLQSIAHGRIMPPSTSRGRQRPQTPPSANRPRTLPNSPIELTSSSNGNITSPEIRQNNRPRGHITRGEVIELTSSENDDENPFLVKNKPTHQQSRPSLRLGLSSPSLSSLSPLSLSERSTSPPTFKVPELPQAAATRLPRLTQEDRLMSFSPRHSTSRSSKSGSRNHSQVESSQWEEHELRLSDLKDKGDLSKRANENTPPKHAALPSPMRRSPKTPSRKGVPSPPSRRAEVFAPVLDDSPTQPETTPAKSPRLSLWETPSRKAPAHTPWPAPLVSAVDDSPTQPETTPSKSPLQAHSPSSPSPSSRRFFAVVGTARGAPTCPSLPSLGSSQTQPETTPARSPRRTLSCVSSPTQPETTPSKSQRPDFPFKSPLPSTSTSCPPTYPPSSAPVSSSSAQRCATSSDSETEPESSPLRPAQSMTIHTRPRASKGDAAVDGGVESDWARQRMPPPILPLRQQPETDTQMSGSSIASAVQDFLGMLDDCNSFGLDLQMIDKDTQDSLFFE</sequence>
<dbReference type="EMBL" id="MU273476">
    <property type="protein sequence ID" value="KAI0036028.1"/>
    <property type="molecule type" value="Genomic_DNA"/>
</dbReference>
<reference evidence="1" key="1">
    <citation type="submission" date="2021-02" db="EMBL/GenBank/DDBJ databases">
        <authorList>
            <consortium name="DOE Joint Genome Institute"/>
            <person name="Ahrendt S."/>
            <person name="Looney B.P."/>
            <person name="Miyauchi S."/>
            <person name="Morin E."/>
            <person name="Drula E."/>
            <person name="Courty P.E."/>
            <person name="Chicoki N."/>
            <person name="Fauchery L."/>
            <person name="Kohler A."/>
            <person name="Kuo A."/>
            <person name="Labutti K."/>
            <person name="Pangilinan J."/>
            <person name="Lipzen A."/>
            <person name="Riley R."/>
            <person name="Andreopoulos W."/>
            <person name="He G."/>
            <person name="Johnson J."/>
            <person name="Barry K.W."/>
            <person name="Grigoriev I.V."/>
            <person name="Nagy L."/>
            <person name="Hibbett D."/>
            <person name="Henrissat B."/>
            <person name="Matheny P.B."/>
            <person name="Labbe J."/>
            <person name="Martin F."/>
        </authorList>
    </citation>
    <scope>NUCLEOTIDE SEQUENCE</scope>
    <source>
        <strain evidence="1">EC-137</strain>
    </source>
</reference>
<dbReference type="Proteomes" id="UP000814128">
    <property type="component" value="Unassembled WGS sequence"/>
</dbReference>
<evidence type="ECO:0000313" key="1">
    <source>
        <dbReference type="EMBL" id="KAI0036028.1"/>
    </source>
</evidence>
<comment type="caution">
    <text evidence="1">The sequence shown here is derived from an EMBL/GenBank/DDBJ whole genome shotgun (WGS) entry which is preliminary data.</text>
</comment>
<proteinExistence type="predicted"/>
<evidence type="ECO:0000313" key="2">
    <source>
        <dbReference type="Proteomes" id="UP000814128"/>
    </source>
</evidence>
<reference evidence="1" key="2">
    <citation type="journal article" date="2022" name="New Phytol.">
        <title>Evolutionary transition to the ectomycorrhizal habit in the genomes of a hyperdiverse lineage of mushroom-forming fungi.</title>
        <authorList>
            <person name="Looney B."/>
            <person name="Miyauchi S."/>
            <person name="Morin E."/>
            <person name="Drula E."/>
            <person name="Courty P.E."/>
            <person name="Kohler A."/>
            <person name="Kuo A."/>
            <person name="LaButti K."/>
            <person name="Pangilinan J."/>
            <person name="Lipzen A."/>
            <person name="Riley R."/>
            <person name="Andreopoulos W."/>
            <person name="He G."/>
            <person name="Johnson J."/>
            <person name="Nolan M."/>
            <person name="Tritt A."/>
            <person name="Barry K.W."/>
            <person name="Grigoriev I.V."/>
            <person name="Nagy L.G."/>
            <person name="Hibbett D."/>
            <person name="Henrissat B."/>
            <person name="Matheny P.B."/>
            <person name="Labbe J."/>
            <person name="Martin F.M."/>
        </authorList>
    </citation>
    <scope>NUCLEOTIDE SEQUENCE</scope>
    <source>
        <strain evidence="1">EC-137</strain>
    </source>
</reference>